<dbReference type="SUPFAM" id="SSF103481">
    <property type="entry name" value="Multidrug resistance efflux transporter EmrE"/>
    <property type="match status" value="1"/>
</dbReference>
<evidence type="ECO:0000313" key="3">
    <source>
        <dbReference type="EMBL" id="SBV98865.1"/>
    </source>
</evidence>
<keyword evidence="1" id="KW-0812">Transmembrane</keyword>
<organism evidence="3">
    <name type="scientific">uncultured Alphaproteobacteria bacterium</name>
    <dbReference type="NCBI Taxonomy" id="91750"/>
    <lineage>
        <taxon>Bacteria</taxon>
        <taxon>Pseudomonadati</taxon>
        <taxon>Pseudomonadota</taxon>
        <taxon>Alphaproteobacteria</taxon>
        <taxon>environmental samples</taxon>
    </lineage>
</organism>
<feature type="transmembrane region" description="Helical" evidence="1">
    <location>
        <begin position="151"/>
        <end position="169"/>
    </location>
</feature>
<evidence type="ECO:0000256" key="1">
    <source>
        <dbReference type="SAM" id="Phobius"/>
    </source>
</evidence>
<feature type="domain" description="EamA" evidence="2">
    <location>
        <begin position="13"/>
        <end position="137"/>
    </location>
</feature>
<dbReference type="InterPro" id="IPR000620">
    <property type="entry name" value="EamA_dom"/>
</dbReference>
<evidence type="ECO:0000259" key="2">
    <source>
        <dbReference type="Pfam" id="PF00892"/>
    </source>
</evidence>
<feature type="transmembrane region" description="Helical" evidence="1">
    <location>
        <begin position="97"/>
        <end position="113"/>
    </location>
</feature>
<dbReference type="EMBL" id="FLUO01000001">
    <property type="protein sequence ID" value="SBV98865.1"/>
    <property type="molecule type" value="Genomic_DNA"/>
</dbReference>
<feature type="transmembrane region" description="Helical" evidence="1">
    <location>
        <begin position="239"/>
        <end position="257"/>
    </location>
</feature>
<feature type="transmembrane region" description="Helical" evidence="1">
    <location>
        <begin position="36"/>
        <end position="55"/>
    </location>
</feature>
<gene>
    <name evidence="3" type="ORF">KL86APRO_11066</name>
</gene>
<dbReference type="Pfam" id="PF00892">
    <property type="entry name" value="EamA"/>
    <property type="match status" value="1"/>
</dbReference>
<protein>
    <recommendedName>
        <fullName evidence="2">EamA domain-containing protein</fullName>
    </recommendedName>
</protein>
<name>A0A212JI08_9PROT</name>
<dbReference type="GO" id="GO:0016020">
    <property type="term" value="C:membrane"/>
    <property type="evidence" value="ECO:0007669"/>
    <property type="project" value="InterPro"/>
</dbReference>
<accession>A0A212JI08</accession>
<reference evidence="3" key="1">
    <citation type="submission" date="2016-04" db="EMBL/GenBank/DDBJ databases">
        <authorList>
            <person name="Evans L.H."/>
            <person name="Alamgir A."/>
            <person name="Owens N."/>
            <person name="Weber N.D."/>
            <person name="Virtaneva K."/>
            <person name="Barbian K."/>
            <person name="Babar A."/>
            <person name="Rosenke K."/>
        </authorList>
    </citation>
    <scope>NUCLEOTIDE SEQUENCE</scope>
    <source>
        <strain evidence="3">86</strain>
    </source>
</reference>
<sequence>MTERRATLIGASTILMFASLAPLAVAAGEIPPFQMVAMAFAVAFAIGLILPLARGRSLAPVFRQPPRIWALGVYGLFGYHFAYFTGVRNAPPVDANLINYLWPLLIVLGSALLPGQRLRWFHVGGAALGLAGCAVLVLAAPRQPGAEGSALGYGAAVAAALIWSSYSVMSRHAGHVPTDAVGGFCGATALLAAVCHALTETTVWPGAGQILAVVGMGLGPVGLAFFTWDHGCKHGDIRVLGALAYATPLLSTALMIACGFGAATPRVGVACVFIVGGACLATRDFWARNPDAGASAAS</sequence>
<dbReference type="PANTHER" id="PTHR22911:SF76">
    <property type="entry name" value="EAMA DOMAIN-CONTAINING PROTEIN"/>
    <property type="match status" value="1"/>
</dbReference>
<proteinExistence type="predicted"/>
<feature type="transmembrane region" description="Helical" evidence="1">
    <location>
        <begin position="205"/>
        <end position="227"/>
    </location>
</feature>
<dbReference type="PANTHER" id="PTHR22911">
    <property type="entry name" value="ACYL-MALONYL CONDENSING ENZYME-RELATED"/>
    <property type="match status" value="1"/>
</dbReference>
<feature type="transmembrane region" description="Helical" evidence="1">
    <location>
        <begin position="181"/>
        <end position="199"/>
    </location>
</feature>
<feature type="transmembrane region" description="Helical" evidence="1">
    <location>
        <begin position="120"/>
        <end position="139"/>
    </location>
</feature>
<keyword evidence="1" id="KW-0472">Membrane</keyword>
<feature type="transmembrane region" description="Helical" evidence="1">
    <location>
        <begin position="67"/>
        <end position="85"/>
    </location>
</feature>
<keyword evidence="1" id="KW-1133">Transmembrane helix</keyword>
<dbReference type="AlphaFoldDB" id="A0A212JI08"/>
<dbReference type="InterPro" id="IPR037185">
    <property type="entry name" value="EmrE-like"/>
</dbReference>